<gene>
    <name evidence="1" type="ORF">P7U51_000535</name>
</gene>
<proteinExistence type="predicted"/>
<sequence length="180" mass="20080">MARRSTIDKLPEDVRRWLERALNESGFSGYTELETLLRDRGYVISKSAIHRYGQKIERRYGAIRAATEAARMLTEGAADDQDARSEAVIALIQTELFESIVLLQEDEEEIDPKERVALLSKVAKNVATLSRASVNLKKFQTEVRARAQQAASNAEKIARKGGLSHEAAQAIRREILGIAS</sequence>
<dbReference type="EMBL" id="ABLGCN030000001">
    <property type="protein sequence ID" value="EMM7456085.1"/>
    <property type="molecule type" value="Genomic_DNA"/>
</dbReference>
<evidence type="ECO:0000313" key="2">
    <source>
        <dbReference type="Proteomes" id="UP001169574"/>
    </source>
</evidence>
<dbReference type="AlphaFoldDB" id="A0AAN4JBN3"/>
<evidence type="ECO:0000313" key="1">
    <source>
        <dbReference type="EMBL" id="EMM7456085.1"/>
    </source>
</evidence>
<accession>A0AAN4JBN3</accession>
<comment type="caution">
    <text evidence="1">The sequence shown here is derived from an EMBL/GenBank/DDBJ whole genome shotgun (WGS) entry which is preliminary data.</text>
</comment>
<dbReference type="InterPro" id="IPR021874">
    <property type="entry name" value="Phage_Mu_Gp27"/>
</dbReference>
<reference evidence="1" key="1">
    <citation type="submission" date="2024-02" db="EMBL/GenBank/DDBJ databases">
        <authorList>
            <consortium name="Clinical and Environmental Microbiology Branch: Whole genome sequencing antimicrobial resistance pathogens in the healthcare setting"/>
        </authorList>
    </citation>
    <scope>NUCLEOTIDE SEQUENCE</scope>
    <source>
        <strain evidence="1">Whole organism</strain>
    </source>
</reference>
<dbReference type="Pfam" id="PF11985">
    <property type="entry name" value="Phage_Mu_Gp27"/>
    <property type="match status" value="1"/>
</dbReference>
<protein>
    <submittedName>
        <fullName evidence="1">DUF3486 family protein</fullName>
    </submittedName>
</protein>
<name>A0AAN4JBN3_CITFR</name>
<dbReference type="RefSeq" id="WP_115454734.1">
    <property type="nucleotide sequence ID" value="NZ_JAXKJV010000002.1"/>
</dbReference>
<organism evidence="1 2">
    <name type="scientific">Citrobacter freundii</name>
    <dbReference type="NCBI Taxonomy" id="546"/>
    <lineage>
        <taxon>Bacteria</taxon>
        <taxon>Pseudomonadati</taxon>
        <taxon>Pseudomonadota</taxon>
        <taxon>Gammaproteobacteria</taxon>
        <taxon>Enterobacterales</taxon>
        <taxon>Enterobacteriaceae</taxon>
        <taxon>Citrobacter</taxon>
        <taxon>Citrobacter freundii complex</taxon>
    </lineage>
</organism>
<dbReference type="Proteomes" id="UP001169574">
    <property type="component" value="Unassembled WGS sequence"/>
</dbReference>